<reference evidence="11 12" key="2">
    <citation type="submission" date="2008-10" db="EMBL/GenBank/DDBJ databases">
        <title>Draft genome sequence of Anaerococcus hydrogenalis (DSM 7454).</title>
        <authorList>
            <person name="Sudarsanam P."/>
            <person name="Ley R."/>
            <person name="Guruge J."/>
            <person name="Turnbaugh P.J."/>
            <person name="Mahowald M."/>
            <person name="Liep D."/>
            <person name="Gordon J."/>
        </authorList>
    </citation>
    <scope>NUCLEOTIDE SEQUENCE [LARGE SCALE GENOMIC DNA]</scope>
    <source>
        <strain evidence="11 12">DSM 7454</strain>
    </source>
</reference>
<feature type="transmembrane region" description="Helical" evidence="10">
    <location>
        <begin position="230"/>
        <end position="256"/>
    </location>
</feature>
<keyword evidence="7 10" id="KW-1133">Transmembrane helix</keyword>
<feature type="transmembrane region" description="Helical" evidence="10">
    <location>
        <begin position="12"/>
        <end position="30"/>
    </location>
</feature>
<feature type="transmembrane region" description="Helical" evidence="10">
    <location>
        <begin position="307"/>
        <end position="328"/>
    </location>
</feature>
<evidence type="ECO:0000256" key="10">
    <source>
        <dbReference type="SAM" id="Phobius"/>
    </source>
</evidence>
<sequence length="437" mass="48582">MEEKNLFRDFIKYVFLNIFGQIAFSCYTLMDTYFVSVKLGADGLAALNIAFPIFCLLNGLGLMYGIGGGIKYAICKSRNSEKRANRIFTSALLLALVTGIIFFIIGILFSEKLVIFLGADNNIFDITNTYLKVMLLFAPAFLLNNIMQAFVRNDKNPRLSMIAMISGSISNVILDYIFIFPLNMGIFGAIFATGLAPIISMLIIMPYILKRKNGFHLEKIKLDLESILEIISKGFTAFITEATSGIVMFVFNLLILGISGNLGVAAFGIISVISLVVIAIYTGLSQGIQPIISHYYGKNDKEKLEKILKYGLLTEIFLSLIIYITIYFGRDLFASFYNEEGNIILQGYAIQGMVLYFLACPFIGINIVTSTFFASTEKVKLSQIISLSRGAIVLVPVAILMAKSFKLNGVWLSYPISEILVSLISLFLIWKNLIKNK</sequence>
<dbReference type="GO" id="GO:0046677">
    <property type="term" value="P:response to antibiotic"/>
    <property type="evidence" value="ECO:0007669"/>
    <property type="project" value="UniProtKB-KW"/>
</dbReference>
<name>B6W8U6_9FIRM</name>
<evidence type="ECO:0000256" key="8">
    <source>
        <dbReference type="ARBA" id="ARBA00023136"/>
    </source>
</evidence>
<comment type="caution">
    <text evidence="11">The sequence shown here is derived from an EMBL/GenBank/DDBJ whole genome shotgun (WGS) entry which is preliminary data.</text>
</comment>
<organism evidence="11 12">
    <name type="scientific">Anaerococcus hydrogenalis DSM 7454</name>
    <dbReference type="NCBI Taxonomy" id="561177"/>
    <lineage>
        <taxon>Bacteria</taxon>
        <taxon>Bacillati</taxon>
        <taxon>Bacillota</taxon>
        <taxon>Tissierellia</taxon>
        <taxon>Tissierellales</taxon>
        <taxon>Peptoniphilaceae</taxon>
        <taxon>Anaerococcus</taxon>
    </lineage>
</organism>
<evidence type="ECO:0000256" key="2">
    <source>
        <dbReference type="ARBA" id="ARBA00008417"/>
    </source>
</evidence>
<dbReference type="EMBL" id="ABXA01000024">
    <property type="protein sequence ID" value="EEB36159.1"/>
    <property type="molecule type" value="Genomic_DNA"/>
</dbReference>
<keyword evidence="6 10" id="KW-0812">Transmembrane</keyword>
<feature type="transmembrane region" description="Helical" evidence="10">
    <location>
        <begin position="262"/>
        <end position="284"/>
    </location>
</feature>
<dbReference type="PANTHER" id="PTHR43823:SF3">
    <property type="entry name" value="MULTIDRUG EXPORT PROTEIN MEPA"/>
    <property type="match status" value="1"/>
</dbReference>
<reference evidence="11 12" key="1">
    <citation type="submission" date="2008-09" db="EMBL/GenBank/DDBJ databases">
        <authorList>
            <person name="Fulton L."/>
            <person name="Clifton S."/>
            <person name="Fulton B."/>
            <person name="Xu J."/>
            <person name="Minx P."/>
            <person name="Pepin K.H."/>
            <person name="Johnson M."/>
            <person name="Thiruvilangam P."/>
            <person name="Bhonagiri V."/>
            <person name="Nash W.E."/>
            <person name="Mardis E.R."/>
            <person name="Wilson R.K."/>
        </authorList>
    </citation>
    <scope>NUCLEOTIDE SEQUENCE [LARGE SCALE GENOMIC DNA]</scope>
    <source>
        <strain evidence="11 12">DSM 7454</strain>
    </source>
</reference>
<dbReference type="GO" id="GO:0015297">
    <property type="term" value="F:antiporter activity"/>
    <property type="evidence" value="ECO:0007669"/>
    <property type="project" value="InterPro"/>
</dbReference>
<evidence type="ECO:0000313" key="12">
    <source>
        <dbReference type="Proteomes" id="UP000005451"/>
    </source>
</evidence>
<evidence type="ECO:0000256" key="6">
    <source>
        <dbReference type="ARBA" id="ARBA00022692"/>
    </source>
</evidence>
<feature type="transmembrane region" description="Helical" evidence="10">
    <location>
        <begin position="87"/>
        <end position="109"/>
    </location>
</feature>
<evidence type="ECO:0000256" key="4">
    <source>
        <dbReference type="ARBA" id="ARBA00022448"/>
    </source>
</evidence>
<feature type="transmembrane region" description="Helical" evidence="10">
    <location>
        <begin position="159"/>
        <end position="180"/>
    </location>
</feature>
<dbReference type="InterPro" id="IPR045070">
    <property type="entry name" value="MATE_MepA-like"/>
</dbReference>
<accession>B6W8U6</accession>
<evidence type="ECO:0000313" key="11">
    <source>
        <dbReference type="EMBL" id="EEB36159.1"/>
    </source>
</evidence>
<proteinExistence type="inferred from homology"/>
<evidence type="ECO:0000256" key="5">
    <source>
        <dbReference type="ARBA" id="ARBA00022475"/>
    </source>
</evidence>
<dbReference type="GO" id="GO:0042910">
    <property type="term" value="F:xenobiotic transmembrane transporter activity"/>
    <property type="evidence" value="ECO:0007669"/>
    <property type="project" value="InterPro"/>
</dbReference>
<dbReference type="GO" id="GO:0005886">
    <property type="term" value="C:plasma membrane"/>
    <property type="evidence" value="ECO:0007669"/>
    <property type="project" value="UniProtKB-SubCell"/>
</dbReference>
<feature type="transmembrane region" description="Helical" evidence="10">
    <location>
        <begin position="386"/>
        <end position="405"/>
    </location>
</feature>
<comment type="similarity">
    <text evidence="2">Belongs to the multi antimicrobial extrusion (MATE) (TC 2.A.66.1) family. MepA subfamily.</text>
</comment>
<keyword evidence="5" id="KW-1003">Cell membrane</keyword>
<evidence type="ECO:0000256" key="3">
    <source>
        <dbReference type="ARBA" id="ARBA00022106"/>
    </source>
</evidence>
<feature type="transmembrane region" description="Helical" evidence="10">
    <location>
        <begin position="186"/>
        <end position="209"/>
    </location>
</feature>
<evidence type="ECO:0000256" key="7">
    <source>
        <dbReference type="ARBA" id="ARBA00022989"/>
    </source>
</evidence>
<dbReference type="STRING" id="561177.ANHYDRO_00997"/>
<dbReference type="RefSeq" id="WP_004813960.1">
    <property type="nucleotide sequence ID" value="NZ_ABXA01000024.1"/>
</dbReference>
<dbReference type="PROSITE" id="PS51257">
    <property type="entry name" value="PROKAR_LIPOPROTEIN"/>
    <property type="match status" value="1"/>
</dbReference>
<dbReference type="PANTHER" id="PTHR43823">
    <property type="entry name" value="SPORULATION PROTEIN YKVU"/>
    <property type="match status" value="1"/>
</dbReference>
<comment type="subcellular location">
    <subcellularLocation>
        <location evidence="1">Cell membrane</location>
        <topology evidence="1">Multi-pass membrane protein</topology>
    </subcellularLocation>
</comment>
<feature type="transmembrane region" description="Helical" evidence="10">
    <location>
        <begin position="411"/>
        <end position="430"/>
    </location>
</feature>
<protein>
    <recommendedName>
        <fullName evidence="3">Multidrug export protein MepA</fullName>
    </recommendedName>
</protein>
<gene>
    <name evidence="11" type="ORF">ANHYDRO_00997</name>
</gene>
<evidence type="ECO:0000256" key="9">
    <source>
        <dbReference type="ARBA" id="ARBA00023251"/>
    </source>
</evidence>
<dbReference type="NCBIfam" id="TIGR00797">
    <property type="entry name" value="matE"/>
    <property type="match status" value="1"/>
</dbReference>
<keyword evidence="4" id="KW-0813">Transport</keyword>
<dbReference type="AlphaFoldDB" id="B6W8U6"/>
<dbReference type="InterPro" id="IPR002528">
    <property type="entry name" value="MATE_fam"/>
</dbReference>
<feature type="transmembrane region" description="Helical" evidence="10">
    <location>
        <begin position="129"/>
        <end position="147"/>
    </location>
</feature>
<dbReference type="InterPro" id="IPR051327">
    <property type="entry name" value="MATE_MepA_subfamily"/>
</dbReference>
<keyword evidence="9" id="KW-0046">Antibiotic resistance</keyword>
<dbReference type="Proteomes" id="UP000005451">
    <property type="component" value="Unassembled WGS sequence"/>
</dbReference>
<keyword evidence="8 10" id="KW-0472">Membrane</keyword>
<dbReference type="eggNOG" id="COG0534">
    <property type="taxonomic scope" value="Bacteria"/>
</dbReference>
<feature type="transmembrane region" description="Helical" evidence="10">
    <location>
        <begin position="45"/>
        <end position="66"/>
    </location>
</feature>
<dbReference type="CDD" id="cd13143">
    <property type="entry name" value="MATE_MepA_like"/>
    <property type="match status" value="1"/>
</dbReference>
<evidence type="ECO:0000256" key="1">
    <source>
        <dbReference type="ARBA" id="ARBA00004651"/>
    </source>
</evidence>
<feature type="transmembrane region" description="Helical" evidence="10">
    <location>
        <begin position="348"/>
        <end position="374"/>
    </location>
</feature>
<dbReference type="InterPro" id="IPR048279">
    <property type="entry name" value="MdtK-like"/>
</dbReference>
<dbReference type="Pfam" id="PF01554">
    <property type="entry name" value="MatE"/>
    <property type="match status" value="2"/>
</dbReference>
<dbReference type="PIRSF" id="PIRSF006603">
    <property type="entry name" value="DinF"/>
    <property type="match status" value="1"/>
</dbReference>